<dbReference type="Proteomes" id="UP000663760">
    <property type="component" value="Chromosome 5"/>
</dbReference>
<evidence type="ECO:0000313" key="1">
    <source>
        <dbReference type="EMBL" id="CAA7396530.1"/>
    </source>
</evidence>
<dbReference type="EMBL" id="LR746268">
    <property type="protein sequence ID" value="CAA7396530.1"/>
    <property type="molecule type" value="Genomic_DNA"/>
</dbReference>
<sequence length="21" mass="2647">MSPSKMHNNDLFSWFFIYLRI</sequence>
<organism evidence="1 2">
    <name type="scientific">Spirodela intermedia</name>
    <name type="common">Intermediate duckweed</name>
    <dbReference type="NCBI Taxonomy" id="51605"/>
    <lineage>
        <taxon>Eukaryota</taxon>
        <taxon>Viridiplantae</taxon>
        <taxon>Streptophyta</taxon>
        <taxon>Embryophyta</taxon>
        <taxon>Tracheophyta</taxon>
        <taxon>Spermatophyta</taxon>
        <taxon>Magnoliopsida</taxon>
        <taxon>Liliopsida</taxon>
        <taxon>Araceae</taxon>
        <taxon>Lemnoideae</taxon>
        <taxon>Spirodela</taxon>
    </lineage>
</organism>
<evidence type="ECO:0000313" key="2">
    <source>
        <dbReference type="Proteomes" id="UP000663760"/>
    </source>
</evidence>
<gene>
    <name evidence="1" type="ORF">SI8410_05007193</name>
</gene>
<protein>
    <submittedName>
        <fullName evidence="1">Uncharacterized protein</fullName>
    </submittedName>
</protein>
<accession>A0A7I8KFP3</accession>
<keyword evidence="2" id="KW-1185">Reference proteome</keyword>
<name>A0A7I8KFP3_SPIIN</name>
<proteinExistence type="predicted"/>
<reference evidence="1" key="1">
    <citation type="submission" date="2020-02" db="EMBL/GenBank/DDBJ databases">
        <authorList>
            <person name="Scholz U."/>
            <person name="Mascher M."/>
            <person name="Fiebig A."/>
        </authorList>
    </citation>
    <scope>NUCLEOTIDE SEQUENCE</scope>
</reference>
<dbReference type="AlphaFoldDB" id="A0A7I8KFP3"/>